<proteinExistence type="predicted"/>
<protein>
    <submittedName>
        <fullName evidence="1">Uncharacterized protein</fullName>
    </submittedName>
</protein>
<reference evidence="1 2" key="1">
    <citation type="journal article" date="2019" name="Sci. Rep.">
        <title>Orb-weaving spider Araneus ventricosus genome elucidates the spidroin gene catalogue.</title>
        <authorList>
            <person name="Kono N."/>
            <person name="Nakamura H."/>
            <person name="Ohtoshi R."/>
            <person name="Moran D.A.P."/>
            <person name="Shinohara A."/>
            <person name="Yoshida Y."/>
            <person name="Fujiwara M."/>
            <person name="Mori M."/>
            <person name="Tomita M."/>
            <person name="Arakawa K."/>
        </authorList>
    </citation>
    <scope>NUCLEOTIDE SEQUENCE [LARGE SCALE GENOMIC DNA]</scope>
</reference>
<evidence type="ECO:0000313" key="2">
    <source>
        <dbReference type="Proteomes" id="UP000499080"/>
    </source>
</evidence>
<organism evidence="1 2">
    <name type="scientific">Araneus ventricosus</name>
    <name type="common">Orbweaver spider</name>
    <name type="synonym">Epeira ventricosa</name>
    <dbReference type="NCBI Taxonomy" id="182803"/>
    <lineage>
        <taxon>Eukaryota</taxon>
        <taxon>Metazoa</taxon>
        <taxon>Ecdysozoa</taxon>
        <taxon>Arthropoda</taxon>
        <taxon>Chelicerata</taxon>
        <taxon>Arachnida</taxon>
        <taxon>Araneae</taxon>
        <taxon>Araneomorphae</taxon>
        <taxon>Entelegynae</taxon>
        <taxon>Araneoidea</taxon>
        <taxon>Araneidae</taxon>
        <taxon>Araneus</taxon>
    </lineage>
</organism>
<name>A0A4Y2V6F7_ARAVE</name>
<dbReference type="EMBL" id="BGPR01042800">
    <property type="protein sequence ID" value="GBO19327.1"/>
    <property type="molecule type" value="Genomic_DNA"/>
</dbReference>
<dbReference type="AlphaFoldDB" id="A0A4Y2V6F7"/>
<gene>
    <name evidence="1" type="ORF">AVEN_78857_1</name>
</gene>
<keyword evidence="2" id="KW-1185">Reference proteome</keyword>
<dbReference type="Proteomes" id="UP000499080">
    <property type="component" value="Unassembled WGS sequence"/>
</dbReference>
<sequence>MALSWLTYGQLNSSTYISRKGERVCFPLIPSDMQFDLKCFQFPDRFAFAVTTDKTQVHLIKFLVSTKKLYVSPVVNYKLHVLEWENSKQSAHICTKRRDKEKAVCPKA</sequence>
<evidence type="ECO:0000313" key="1">
    <source>
        <dbReference type="EMBL" id="GBO19327.1"/>
    </source>
</evidence>
<accession>A0A4Y2V6F7</accession>
<comment type="caution">
    <text evidence="1">The sequence shown here is derived from an EMBL/GenBank/DDBJ whole genome shotgun (WGS) entry which is preliminary data.</text>
</comment>